<dbReference type="Gene3D" id="1.10.260.40">
    <property type="entry name" value="lambda repressor-like DNA-binding domains"/>
    <property type="match status" value="1"/>
</dbReference>
<dbReference type="EMBL" id="SJPY01000003">
    <property type="protein sequence ID" value="TWU42929.1"/>
    <property type="molecule type" value="Genomic_DNA"/>
</dbReference>
<dbReference type="GO" id="GO:0003677">
    <property type="term" value="F:DNA binding"/>
    <property type="evidence" value="ECO:0007669"/>
    <property type="project" value="InterPro"/>
</dbReference>
<sequence>MPKRQKKPPTIQQQLIEAVQASPYSQNQLAKLSAIPQPTINAFVHGKRGLSLESINRLCSVMQLELKPSK</sequence>
<dbReference type="RefSeq" id="WP_146599447.1">
    <property type="nucleotide sequence ID" value="NZ_SJPY01000003.1"/>
</dbReference>
<comment type="caution">
    <text evidence="2">The sequence shown here is derived from an EMBL/GenBank/DDBJ whole genome shotgun (WGS) entry which is preliminary data.</text>
</comment>
<dbReference type="AlphaFoldDB" id="A0A5C6E6W0"/>
<dbReference type="Proteomes" id="UP000315471">
    <property type="component" value="Unassembled WGS sequence"/>
</dbReference>
<dbReference type="SUPFAM" id="SSF47413">
    <property type="entry name" value="lambda repressor-like DNA-binding domains"/>
    <property type="match status" value="1"/>
</dbReference>
<dbReference type="Pfam" id="PF13443">
    <property type="entry name" value="HTH_26"/>
    <property type="match status" value="1"/>
</dbReference>
<dbReference type="CDD" id="cd00093">
    <property type="entry name" value="HTH_XRE"/>
    <property type="match status" value="1"/>
</dbReference>
<keyword evidence="3" id="KW-1185">Reference proteome</keyword>
<evidence type="ECO:0000313" key="2">
    <source>
        <dbReference type="EMBL" id="TWU42929.1"/>
    </source>
</evidence>
<protein>
    <recommendedName>
        <fullName evidence="1">HTH cro/C1-type domain-containing protein</fullName>
    </recommendedName>
</protein>
<gene>
    <name evidence="2" type="ORF">Q31b_19620</name>
</gene>
<dbReference type="PROSITE" id="PS50943">
    <property type="entry name" value="HTH_CROC1"/>
    <property type="match status" value="1"/>
</dbReference>
<evidence type="ECO:0000259" key="1">
    <source>
        <dbReference type="PROSITE" id="PS50943"/>
    </source>
</evidence>
<feature type="domain" description="HTH cro/C1-type" evidence="1">
    <location>
        <begin position="24"/>
        <end position="69"/>
    </location>
</feature>
<reference evidence="2 3" key="1">
    <citation type="submission" date="2019-02" db="EMBL/GenBank/DDBJ databases">
        <title>Deep-cultivation of Planctomycetes and their phenomic and genomic characterization uncovers novel biology.</title>
        <authorList>
            <person name="Wiegand S."/>
            <person name="Jogler M."/>
            <person name="Boedeker C."/>
            <person name="Pinto D."/>
            <person name="Vollmers J."/>
            <person name="Rivas-Marin E."/>
            <person name="Kohn T."/>
            <person name="Peeters S.H."/>
            <person name="Heuer A."/>
            <person name="Rast P."/>
            <person name="Oberbeckmann S."/>
            <person name="Bunk B."/>
            <person name="Jeske O."/>
            <person name="Meyerdierks A."/>
            <person name="Storesund J.E."/>
            <person name="Kallscheuer N."/>
            <person name="Luecker S."/>
            <person name="Lage O.M."/>
            <person name="Pohl T."/>
            <person name="Merkel B.J."/>
            <person name="Hornburger P."/>
            <person name="Mueller R.-W."/>
            <person name="Bruemmer F."/>
            <person name="Labrenz M."/>
            <person name="Spormann A.M."/>
            <person name="Op Den Camp H."/>
            <person name="Overmann J."/>
            <person name="Amann R."/>
            <person name="Jetten M.S.M."/>
            <person name="Mascher T."/>
            <person name="Medema M.H."/>
            <person name="Devos D.P."/>
            <person name="Kaster A.-K."/>
            <person name="Ovreas L."/>
            <person name="Rohde M."/>
            <person name="Galperin M.Y."/>
            <person name="Jogler C."/>
        </authorList>
    </citation>
    <scope>NUCLEOTIDE SEQUENCE [LARGE SCALE GENOMIC DNA]</scope>
    <source>
        <strain evidence="2 3">Q31b</strain>
    </source>
</reference>
<dbReference type="InterPro" id="IPR010982">
    <property type="entry name" value="Lambda_DNA-bd_dom_sf"/>
</dbReference>
<proteinExistence type="predicted"/>
<name>A0A5C6E6W0_9BACT</name>
<organism evidence="2 3">
    <name type="scientific">Novipirellula aureliae</name>
    <dbReference type="NCBI Taxonomy" id="2527966"/>
    <lineage>
        <taxon>Bacteria</taxon>
        <taxon>Pseudomonadati</taxon>
        <taxon>Planctomycetota</taxon>
        <taxon>Planctomycetia</taxon>
        <taxon>Pirellulales</taxon>
        <taxon>Pirellulaceae</taxon>
        <taxon>Novipirellula</taxon>
    </lineage>
</organism>
<evidence type="ECO:0000313" key="3">
    <source>
        <dbReference type="Proteomes" id="UP000315471"/>
    </source>
</evidence>
<accession>A0A5C6E6W0</accession>
<dbReference type="InterPro" id="IPR001387">
    <property type="entry name" value="Cro/C1-type_HTH"/>
</dbReference>
<dbReference type="OrthoDB" id="8612198at2"/>